<sequence>MADTYGGIRPEFEKDAVSVEGSILLPLLKNSKAETVKKLKGGIMKENKTYYKKKIYFVLLVMTLALGFQSLYEYYRVSIENPFLRLSNVLFGILKMFLFAPPISPENSPGIFYEIAKWMAPILTSAFVFTKISNTLLHLKNIVFNKFSRNHILVFENSLMSKTLITNLMNEKTPYKISIISKHFIDDNLKGKYEKKGIATYQTDFDNSGKNEIRELLNTVNINKVKYMFFCADNDLENYALYANIVKRIKPKRNITFYVKCESKTVSSYIEDVIIREREEAEILKKIDTVHFDQTDLTMRMLMSDNCVLKSLTNSIEGLTHIGDSISLEKINENIKNMHILIIGVNELTAALLKYIANDMTLCLEENTRVSIMDKDAGTRMNEILAKNEGLKNALNLQIVDVGAGRDSLTECLTKVKNAGDLSLIFMMNEDVVKSLKYLKRLTGYFENIPKIIRNVSNIDLTYVLPKNRDNIRIFGDVSQIMTSDIMIRESLDIRAKAFNDSYNTAAEMSGMGKGSSWNELSYVKRTSSRASATHGRVKEEILRKIFFNNSDDEIMQYLSEKFEEFSNLQQLMQEDWKEFKEKFREYLKENPILDFLSRLEHKRWCNSYYAMNFIYGDKKDENLKTHPCLIDEWEIIIGDKFDICHPEYDLLSVFTLFKTEK</sequence>
<dbReference type="EMBL" id="ACIL03000005">
    <property type="protein sequence ID" value="ESL04349.1"/>
    <property type="molecule type" value="Genomic_DNA"/>
</dbReference>
<feature type="transmembrane region" description="Helical" evidence="1">
    <location>
        <begin position="55"/>
        <end position="72"/>
    </location>
</feature>
<dbReference type="STRING" id="592026.GCWU0000282_000699"/>
<dbReference type="AlphaFoldDB" id="V2XQ85"/>
<accession>V2XQ85</accession>
<organism evidence="2 3">
    <name type="scientific">Catonella morbi ATCC 51271</name>
    <dbReference type="NCBI Taxonomy" id="592026"/>
    <lineage>
        <taxon>Bacteria</taxon>
        <taxon>Bacillati</taxon>
        <taxon>Bacillota</taxon>
        <taxon>Clostridia</taxon>
        <taxon>Lachnospirales</taxon>
        <taxon>Lachnospiraceae</taxon>
        <taxon>Catonella</taxon>
    </lineage>
</organism>
<keyword evidence="1" id="KW-0812">Transmembrane</keyword>
<dbReference type="Proteomes" id="UP000018227">
    <property type="component" value="Unassembled WGS sequence"/>
</dbReference>
<dbReference type="eggNOG" id="ENOG502Z8W5">
    <property type="taxonomic scope" value="Bacteria"/>
</dbReference>
<dbReference type="Gene3D" id="6.20.350.10">
    <property type="match status" value="1"/>
</dbReference>
<keyword evidence="3" id="KW-1185">Reference proteome</keyword>
<reference evidence="2 3" key="1">
    <citation type="submission" date="2013-06" db="EMBL/GenBank/DDBJ databases">
        <authorList>
            <person name="Weinstock G."/>
            <person name="Sodergren E."/>
            <person name="Clifton S."/>
            <person name="Fulton L."/>
            <person name="Fulton B."/>
            <person name="Courtney L."/>
            <person name="Fronick C."/>
            <person name="Harrison M."/>
            <person name="Strong C."/>
            <person name="Farmer C."/>
            <person name="Delahaunty K."/>
            <person name="Markovic C."/>
            <person name="Hall O."/>
            <person name="Minx P."/>
            <person name="Tomlinson C."/>
            <person name="Mitreva M."/>
            <person name="Nelson J."/>
            <person name="Hou S."/>
            <person name="Wollam A."/>
            <person name="Pepin K.H."/>
            <person name="Johnson M."/>
            <person name="Bhonagiri V."/>
            <person name="Nash W.E."/>
            <person name="Warren W."/>
            <person name="Chinwalla A."/>
            <person name="Mardis E.R."/>
            <person name="Wilson R.K."/>
        </authorList>
    </citation>
    <scope>NUCLEOTIDE SEQUENCE [LARGE SCALE GENOMIC DNA]</scope>
    <source>
        <strain evidence="2 3">ATCC 51271</strain>
    </source>
</reference>
<name>V2XQ85_9FIRM</name>
<comment type="caution">
    <text evidence="2">The sequence shown here is derived from an EMBL/GenBank/DDBJ whole genome shotgun (WGS) entry which is preliminary data.</text>
</comment>
<keyword evidence="1" id="KW-1133">Transmembrane helix</keyword>
<dbReference type="HOGENOM" id="CLU_453308_0_0_9"/>
<gene>
    <name evidence="2" type="ORF">GCWU0000282_000699</name>
</gene>
<evidence type="ECO:0000313" key="3">
    <source>
        <dbReference type="Proteomes" id="UP000018227"/>
    </source>
</evidence>
<evidence type="ECO:0000313" key="2">
    <source>
        <dbReference type="EMBL" id="ESL04349.1"/>
    </source>
</evidence>
<evidence type="ECO:0008006" key="4">
    <source>
        <dbReference type="Google" id="ProtNLM"/>
    </source>
</evidence>
<proteinExistence type="predicted"/>
<protein>
    <recommendedName>
        <fullName evidence="4">RCK N-terminal domain-containing protein</fullName>
    </recommendedName>
</protein>
<evidence type="ECO:0000256" key="1">
    <source>
        <dbReference type="SAM" id="Phobius"/>
    </source>
</evidence>
<keyword evidence="1" id="KW-0472">Membrane</keyword>